<keyword evidence="4 7" id="KW-0812">Transmembrane</keyword>
<feature type="transmembrane region" description="Helical" evidence="7">
    <location>
        <begin position="252"/>
        <end position="276"/>
    </location>
</feature>
<dbReference type="AlphaFoldDB" id="A0A1R2B268"/>
<evidence type="ECO:0000256" key="2">
    <source>
        <dbReference type="ARBA" id="ARBA00006690"/>
    </source>
</evidence>
<dbReference type="Proteomes" id="UP000187209">
    <property type="component" value="Unassembled WGS sequence"/>
</dbReference>
<evidence type="ECO:0000313" key="9">
    <source>
        <dbReference type="Proteomes" id="UP000187209"/>
    </source>
</evidence>
<comment type="subcellular location">
    <subcellularLocation>
        <location evidence="1">Membrane</location>
        <topology evidence="1">Multi-pass membrane protein</topology>
    </subcellularLocation>
</comment>
<keyword evidence="3" id="KW-0813">Transport</keyword>
<keyword evidence="5 7" id="KW-1133">Transmembrane helix</keyword>
<dbReference type="PANTHER" id="PTHR13146">
    <property type="match status" value="1"/>
</dbReference>
<dbReference type="GO" id="GO:0016020">
    <property type="term" value="C:membrane"/>
    <property type="evidence" value="ECO:0007669"/>
    <property type="project" value="UniProtKB-SubCell"/>
</dbReference>
<keyword evidence="9" id="KW-1185">Reference proteome</keyword>
<sequence length="385" mass="43037">MDKIYIYMFMLGVLIFGTANTLISKSMNQQSALGYEFNHPYFQTATMFFGESFCLLAYKAIAKSTKAPISVYIPETENISDRLYQKLGNFVFLIPAFFDLLASTLTFIGLVLSAASVYQMMRGFIIVIVAVNSVVFLKKKLYRHQILGAGLTTFGVCIVGVVSILYQSSSAPNPILGIILILVAQVFHGWMFVSEELFLGKIHIDPLQAVGVEGVCGFLYYLILLPILYFIPCSEDFCINGHVEDTLLAFKQIAANYTLAFTWVASMLSVSLFNWTGISTTKYAGSLARSTVDTSRTFLVWLACMLLGWEQFLWPQLIGFFFLSFGTLVYNEVLILPFASFKKAVQEHQAEKEKHNQAHSVQNAYVAEGFLSEDKPYATSDPSIN</sequence>
<feature type="transmembrane region" description="Helical" evidence="7">
    <location>
        <begin position="297"/>
        <end position="314"/>
    </location>
</feature>
<evidence type="ECO:0000256" key="5">
    <source>
        <dbReference type="ARBA" id="ARBA00022989"/>
    </source>
</evidence>
<evidence type="ECO:0000256" key="7">
    <source>
        <dbReference type="SAM" id="Phobius"/>
    </source>
</evidence>
<dbReference type="EMBL" id="MPUH01001046">
    <property type="protein sequence ID" value="OMJ70872.1"/>
    <property type="molecule type" value="Genomic_DNA"/>
</dbReference>
<evidence type="ECO:0000256" key="6">
    <source>
        <dbReference type="ARBA" id="ARBA00023136"/>
    </source>
</evidence>
<dbReference type="PANTHER" id="PTHR13146:SF0">
    <property type="entry name" value="SOLUTE CARRIER FAMILY 35 MEMBER F6"/>
    <property type="match status" value="1"/>
</dbReference>
<reference evidence="8 9" key="1">
    <citation type="submission" date="2016-11" db="EMBL/GenBank/DDBJ databases">
        <title>The macronuclear genome of Stentor coeruleus: a giant cell with tiny introns.</title>
        <authorList>
            <person name="Slabodnick M."/>
            <person name="Ruby J.G."/>
            <person name="Reiff S.B."/>
            <person name="Swart E.C."/>
            <person name="Gosai S."/>
            <person name="Prabakaran S."/>
            <person name="Witkowska E."/>
            <person name="Larue G.E."/>
            <person name="Fisher S."/>
            <person name="Freeman R.M."/>
            <person name="Gunawardena J."/>
            <person name="Chu W."/>
            <person name="Stover N.A."/>
            <person name="Gregory B.D."/>
            <person name="Nowacki M."/>
            <person name="Derisi J."/>
            <person name="Roy S.W."/>
            <person name="Marshall W.F."/>
            <person name="Sood P."/>
        </authorList>
    </citation>
    <scope>NUCLEOTIDE SEQUENCE [LARGE SCALE GENOMIC DNA]</scope>
    <source>
        <strain evidence="8">WM001</strain>
    </source>
</reference>
<evidence type="ECO:0008006" key="10">
    <source>
        <dbReference type="Google" id="ProtNLM"/>
    </source>
</evidence>
<comment type="caution">
    <text evidence="8">The sequence shown here is derived from an EMBL/GenBank/DDBJ whole genome shotgun (WGS) entry which is preliminary data.</text>
</comment>
<proteinExistence type="inferred from homology"/>
<keyword evidence="6 7" id="KW-0472">Membrane</keyword>
<accession>A0A1R2B268</accession>
<protein>
    <recommendedName>
        <fullName evidence="10">EamA domain-containing protein</fullName>
    </recommendedName>
</protein>
<feature type="transmembrane region" description="Helical" evidence="7">
    <location>
        <begin position="320"/>
        <end position="339"/>
    </location>
</feature>
<dbReference type="InterPro" id="IPR037185">
    <property type="entry name" value="EmrE-like"/>
</dbReference>
<dbReference type="Pfam" id="PF08627">
    <property type="entry name" value="CRT-like"/>
    <property type="match status" value="1"/>
</dbReference>
<dbReference type="SUPFAM" id="SSF103481">
    <property type="entry name" value="Multidrug resistance efflux transporter EmrE"/>
    <property type="match status" value="1"/>
</dbReference>
<feature type="transmembrane region" description="Helical" evidence="7">
    <location>
        <begin position="90"/>
        <end position="114"/>
    </location>
</feature>
<evidence type="ECO:0000313" key="8">
    <source>
        <dbReference type="EMBL" id="OMJ70872.1"/>
    </source>
</evidence>
<dbReference type="InterPro" id="IPR013936">
    <property type="entry name" value="CRT-like"/>
</dbReference>
<feature type="transmembrane region" description="Helical" evidence="7">
    <location>
        <begin position="174"/>
        <end position="193"/>
    </location>
</feature>
<evidence type="ECO:0000256" key="3">
    <source>
        <dbReference type="ARBA" id="ARBA00022448"/>
    </source>
</evidence>
<feature type="transmembrane region" description="Helical" evidence="7">
    <location>
        <begin position="6"/>
        <end position="23"/>
    </location>
</feature>
<feature type="transmembrane region" description="Helical" evidence="7">
    <location>
        <begin position="214"/>
        <end position="232"/>
    </location>
</feature>
<comment type="similarity">
    <text evidence="2">Belongs to the CRT-like transporter family.</text>
</comment>
<gene>
    <name evidence="8" type="ORF">SteCoe_31058</name>
</gene>
<evidence type="ECO:0000256" key="4">
    <source>
        <dbReference type="ARBA" id="ARBA00022692"/>
    </source>
</evidence>
<feature type="transmembrane region" description="Helical" evidence="7">
    <location>
        <begin position="120"/>
        <end position="137"/>
    </location>
</feature>
<feature type="transmembrane region" description="Helical" evidence="7">
    <location>
        <begin position="146"/>
        <end position="168"/>
    </location>
</feature>
<name>A0A1R2B268_9CILI</name>
<dbReference type="OrthoDB" id="300580at2759"/>
<evidence type="ECO:0000256" key="1">
    <source>
        <dbReference type="ARBA" id="ARBA00004141"/>
    </source>
</evidence>
<organism evidence="8 9">
    <name type="scientific">Stentor coeruleus</name>
    <dbReference type="NCBI Taxonomy" id="5963"/>
    <lineage>
        <taxon>Eukaryota</taxon>
        <taxon>Sar</taxon>
        <taxon>Alveolata</taxon>
        <taxon>Ciliophora</taxon>
        <taxon>Postciliodesmatophora</taxon>
        <taxon>Heterotrichea</taxon>
        <taxon>Heterotrichida</taxon>
        <taxon>Stentoridae</taxon>
        <taxon>Stentor</taxon>
    </lineage>
</organism>